<dbReference type="KEGG" id="bacg:D2962_04710"/>
<sequence length="62" mass="7536">MDWREGLNRILRLDEQELALWENLMMTAPNESMRRMLRNAIAREREEMRMIRELMMGGPMDP</sequence>
<keyword evidence="2" id="KW-1185">Reference proteome</keyword>
<accession>A0A3G2R3G4</accession>
<name>A0A3G2R3G4_9FIRM</name>
<dbReference type="AlphaFoldDB" id="A0A3G2R3G4"/>
<evidence type="ECO:0000313" key="1">
    <source>
        <dbReference type="EMBL" id="AYO30000.1"/>
    </source>
</evidence>
<proteinExistence type="predicted"/>
<evidence type="ECO:0000313" key="2">
    <source>
        <dbReference type="Proteomes" id="UP000280960"/>
    </source>
</evidence>
<gene>
    <name evidence="1" type="ORF">D2962_04710</name>
</gene>
<dbReference type="EMBL" id="CP033169">
    <property type="protein sequence ID" value="AYO30000.1"/>
    <property type="molecule type" value="Genomic_DNA"/>
</dbReference>
<organism evidence="1 2">
    <name type="scientific">Biomaibacter acetigenes</name>
    <dbReference type="NCBI Taxonomy" id="2316383"/>
    <lineage>
        <taxon>Bacteria</taxon>
        <taxon>Bacillati</taxon>
        <taxon>Bacillota</taxon>
        <taxon>Clostridia</taxon>
        <taxon>Thermosediminibacterales</taxon>
        <taxon>Tepidanaerobacteraceae</taxon>
        <taxon>Biomaibacter</taxon>
    </lineage>
</organism>
<dbReference type="RefSeq" id="WP_120766492.1">
    <property type="nucleotide sequence ID" value="NZ_CP033169.1"/>
</dbReference>
<reference evidence="1 2" key="1">
    <citation type="submission" date="2018-10" db="EMBL/GenBank/DDBJ databases">
        <authorList>
            <person name="Zhang X."/>
        </authorList>
    </citation>
    <scope>NUCLEOTIDE SEQUENCE [LARGE SCALE GENOMIC DNA]</scope>
    <source>
        <strain evidence="1 2">SK-G1</strain>
    </source>
</reference>
<protein>
    <submittedName>
        <fullName evidence="1">Uncharacterized protein</fullName>
    </submittedName>
</protein>
<dbReference type="Proteomes" id="UP000280960">
    <property type="component" value="Chromosome"/>
</dbReference>